<evidence type="ECO:0000256" key="5">
    <source>
        <dbReference type="ARBA" id="ARBA00023136"/>
    </source>
</evidence>
<dbReference type="GO" id="GO:0015344">
    <property type="term" value="F:siderophore uptake transmembrane transporter activity"/>
    <property type="evidence" value="ECO:0007669"/>
    <property type="project" value="TreeGrafter"/>
</dbReference>
<evidence type="ECO:0000256" key="6">
    <source>
        <dbReference type="ARBA" id="ARBA00023237"/>
    </source>
</evidence>
<dbReference type="SUPFAM" id="SSF56935">
    <property type="entry name" value="Porins"/>
    <property type="match status" value="1"/>
</dbReference>
<dbReference type="PANTHER" id="PTHR30069:SF29">
    <property type="entry name" value="HEMOGLOBIN AND HEMOGLOBIN-HAPTOGLOBIN-BINDING PROTEIN 1-RELATED"/>
    <property type="match status" value="1"/>
</dbReference>
<name>X1KJ46_9ZZZZ</name>
<dbReference type="EMBL" id="BARV01003417">
    <property type="protein sequence ID" value="GAI06713.1"/>
    <property type="molecule type" value="Genomic_DNA"/>
</dbReference>
<dbReference type="InterPro" id="IPR039426">
    <property type="entry name" value="TonB-dep_rcpt-like"/>
</dbReference>
<dbReference type="GO" id="GO:0044718">
    <property type="term" value="P:siderophore transmembrane transport"/>
    <property type="evidence" value="ECO:0007669"/>
    <property type="project" value="TreeGrafter"/>
</dbReference>
<evidence type="ECO:0000256" key="1">
    <source>
        <dbReference type="ARBA" id="ARBA00004571"/>
    </source>
</evidence>
<gene>
    <name evidence="7" type="ORF">S06H3_08182</name>
</gene>
<evidence type="ECO:0000313" key="7">
    <source>
        <dbReference type="EMBL" id="GAI06713.1"/>
    </source>
</evidence>
<sequence length="342" mass="39002">GLFSTFNPDAVSNAELYAGGFPAKYGDRLSSVLAVTTKEGNSKKYTGEASIGLITSKLMFEGPIPKGSILLSGRRTYFDALVWAYSKIKNDTLSLPYYFYDGIAKINFNPSPENRFTIAGIAGSDIISFEESFTNEIEEKIDLEWGNRGISLRWRRVFSPQFYGEILGAWSNFLTHFQYEDFSDSTNNLHIYEEIIDYTGKCDFNYFLNDRHTLACGIDAKQLEIGYNLNVVEQDIIAQEQKTHLFTAYVQDKWSLIPNILSVQAGLRALYDNTCKRSCLNPRIGIKYHVKPNTALNLAWGKYNQFLVTINSQESYFSIFDFWRLVDSRHNIPSSYHVIARS</sequence>
<keyword evidence="5" id="KW-0472">Membrane</keyword>
<feature type="non-terminal residue" evidence="7">
    <location>
        <position position="1"/>
    </location>
</feature>
<evidence type="ECO:0000256" key="2">
    <source>
        <dbReference type="ARBA" id="ARBA00022448"/>
    </source>
</evidence>
<keyword evidence="2" id="KW-0813">Transport</keyword>
<evidence type="ECO:0000256" key="3">
    <source>
        <dbReference type="ARBA" id="ARBA00022692"/>
    </source>
</evidence>
<evidence type="ECO:0000256" key="4">
    <source>
        <dbReference type="ARBA" id="ARBA00022729"/>
    </source>
</evidence>
<reference evidence="7" key="1">
    <citation type="journal article" date="2014" name="Front. Microbiol.">
        <title>High frequency of phylogenetically diverse reductive dehalogenase-homologous genes in deep subseafloor sedimentary metagenomes.</title>
        <authorList>
            <person name="Kawai M."/>
            <person name="Futagami T."/>
            <person name="Toyoda A."/>
            <person name="Takaki Y."/>
            <person name="Nishi S."/>
            <person name="Hori S."/>
            <person name="Arai W."/>
            <person name="Tsubouchi T."/>
            <person name="Morono Y."/>
            <person name="Uchiyama I."/>
            <person name="Ito T."/>
            <person name="Fujiyama A."/>
            <person name="Inagaki F."/>
            <person name="Takami H."/>
        </authorList>
    </citation>
    <scope>NUCLEOTIDE SEQUENCE</scope>
    <source>
        <strain evidence="7">Expedition CK06-06</strain>
    </source>
</reference>
<dbReference type="GO" id="GO:0009279">
    <property type="term" value="C:cell outer membrane"/>
    <property type="evidence" value="ECO:0007669"/>
    <property type="project" value="UniProtKB-SubCell"/>
</dbReference>
<comment type="subcellular location">
    <subcellularLocation>
        <location evidence="1">Cell outer membrane</location>
        <topology evidence="1">Multi-pass membrane protein</topology>
    </subcellularLocation>
</comment>
<comment type="caution">
    <text evidence="7">The sequence shown here is derived from an EMBL/GenBank/DDBJ whole genome shotgun (WGS) entry which is preliminary data.</text>
</comment>
<keyword evidence="6" id="KW-0998">Cell outer membrane</keyword>
<proteinExistence type="predicted"/>
<protein>
    <submittedName>
        <fullName evidence="7">Uncharacterized protein</fullName>
    </submittedName>
</protein>
<dbReference type="Gene3D" id="2.40.170.20">
    <property type="entry name" value="TonB-dependent receptor, beta-barrel domain"/>
    <property type="match status" value="1"/>
</dbReference>
<keyword evidence="4" id="KW-0732">Signal</keyword>
<organism evidence="7">
    <name type="scientific">marine sediment metagenome</name>
    <dbReference type="NCBI Taxonomy" id="412755"/>
    <lineage>
        <taxon>unclassified sequences</taxon>
        <taxon>metagenomes</taxon>
        <taxon>ecological metagenomes</taxon>
    </lineage>
</organism>
<dbReference type="PANTHER" id="PTHR30069">
    <property type="entry name" value="TONB-DEPENDENT OUTER MEMBRANE RECEPTOR"/>
    <property type="match status" value="1"/>
</dbReference>
<dbReference type="InterPro" id="IPR036942">
    <property type="entry name" value="Beta-barrel_TonB_sf"/>
</dbReference>
<dbReference type="AlphaFoldDB" id="X1KJ46"/>
<keyword evidence="3" id="KW-0812">Transmembrane</keyword>
<accession>X1KJ46</accession>